<dbReference type="WBParaSite" id="ECPE_0000038201-mRNA-1">
    <property type="protein sequence ID" value="ECPE_0000038201-mRNA-1"/>
    <property type="gene ID" value="ECPE_0000038201"/>
</dbReference>
<protein>
    <submittedName>
        <fullName evidence="3">Retrotransposon gag domain-containing protein</fullName>
    </submittedName>
</protein>
<organism evidence="3">
    <name type="scientific">Echinostoma caproni</name>
    <dbReference type="NCBI Taxonomy" id="27848"/>
    <lineage>
        <taxon>Eukaryota</taxon>
        <taxon>Metazoa</taxon>
        <taxon>Spiralia</taxon>
        <taxon>Lophotrochozoa</taxon>
        <taxon>Platyhelminthes</taxon>
        <taxon>Trematoda</taxon>
        <taxon>Digenea</taxon>
        <taxon>Plagiorchiida</taxon>
        <taxon>Echinostomata</taxon>
        <taxon>Echinostomatoidea</taxon>
        <taxon>Echinostomatidae</taxon>
        <taxon>Echinostoma</taxon>
    </lineage>
</organism>
<keyword evidence="2" id="KW-1185">Reference proteome</keyword>
<proteinExistence type="predicted"/>
<dbReference type="AlphaFoldDB" id="A0A183A097"/>
<evidence type="ECO:0000313" key="2">
    <source>
        <dbReference type="Proteomes" id="UP000272942"/>
    </source>
</evidence>
<dbReference type="EMBL" id="UZAN01001245">
    <property type="protein sequence ID" value="VDP22130.1"/>
    <property type="molecule type" value="Genomic_DNA"/>
</dbReference>
<reference evidence="1 2" key="2">
    <citation type="submission" date="2018-11" db="EMBL/GenBank/DDBJ databases">
        <authorList>
            <consortium name="Pathogen Informatics"/>
        </authorList>
    </citation>
    <scope>NUCLEOTIDE SEQUENCE [LARGE SCALE GENOMIC DNA]</scope>
    <source>
        <strain evidence="1 2">Egypt</strain>
    </source>
</reference>
<accession>A0A183A097</accession>
<sequence length="152" mass="18007">MFSTQTVEPLWPNTANKPSMNVWCRWKRKFFDYIELLLTLNPSIHLSEDQQIKLLRQHLGSEGIYENNSLDDALKALDGLWSLRVHVHTARFALHKLHQQPEETVDDFILRIQRTLPDCRYHELPPSKFEEVMATQCLLARVWDDKARERLL</sequence>
<gene>
    <name evidence="1" type="ORF">ECPE_LOCUS382</name>
</gene>
<reference evidence="3" key="1">
    <citation type="submission" date="2016-06" db="UniProtKB">
        <authorList>
            <consortium name="WormBaseParasite"/>
        </authorList>
    </citation>
    <scope>IDENTIFICATION</scope>
</reference>
<evidence type="ECO:0000313" key="3">
    <source>
        <dbReference type="WBParaSite" id="ECPE_0000038201-mRNA-1"/>
    </source>
</evidence>
<name>A0A183A097_9TREM</name>
<dbReference type="OrthoDB" id="775972at2759"/>
<evidence type="ECO:0000313" key="1">
    <source>
        <dbReference type="EMBL" id="VDP22130.1"/>
    </source>
</evidence>
<dbReference type="Proteomes" id="UP000272942">
    <property type="component" value="Unassembled WGS sequence"/>
</dbReference>